<dbReference type="PANTHER" id="PTHR10030">
    <property type="entry name" value="ALPHA-L-FUCOSIDASE"/>
    <property type="match status" value="1"/>
</dbReference>
<dbReference type="SMART" id="SM00812">
    <property type="entry name" value="Alpha_L_fucos"/>
    <property type="match status" value="1"/>
</dbReference>
<reference evidence="10 11" key="1">
    <citation type="submission" date="2020-06" db="EMBL/GenBank/DDBJ databases">
        <authorList>
            <person name="Duchaud E."/>
        </authorList>
    </citation>
    <scope>NUCLEOTIDE SEQUENCE [LARGE SCALE GENOMIC DNA]</scope>
    <source>
        <strain evidence="10">Alteromonas fortis</strain>
    </source>
</reference>
<keyword evidence="5 10" id="KW-0378">Hydrolase</keyword>
<comment type="function">
    <text evidence="1">Alpha-L-fucosidase is responsible for hydrolyzing the alpha-1,6-linked fucose joined to the reducing-end N-acetylglucosamine of the carbohydrate moieties of glycoproteins.</text>
</comment>
<sequence length="539" mass="62360">MKKIGTLNALLAIFALFVSMLCFASKAQAQEIYTANEKSLARHYAVPDWFRDAKLGIYFTWGPYTVAAKGNEWYPRWMHFKVPPESWQGKKPGYHIELLDWHTQNFGHPSEFAYHDMIPRFTAEHFDAAEWVDLFELAGAKFAGPVAMHHDGYALWDSQITPWNSANIGPKRDITGEITAELRKRGMKLITTFHHARNLQRYKGQSYERALQKYGHLDMYHMYWNSHFPWVDGLATSSNDPELAILYGNMEEEEWIDTFWLGSLKEVVDRYQPDIVWFDTWLDLIPEQARFEFASYYLNAAGRWGKDVMITHKDRDMPYSFSVEDFEQGRRDKLTNLPWLTDDTISKQSWSYIEGLEIKPASWVLHDFIDIVSKNGQLSLNISPKFDGTIPEDQKAVLKELGNWLHINGEAIYKTRPWKIFGEGPTKMSNSGHFTKHVDYTAQDIRFTQNDNTLYAIALGMPHEEILISSLSLNNSLEHDAVTSVKSLNGNYIEYWKQDMDGLRIKLKANSPSQLAYAFSIQWEKRNDDLVSFTNSGGN</sequence>
<dbReference type="InterPro" id="IPR016286">
    <property type="entry name" value="FUC_metazoa-typ"/>
</dbReference>
<evidence type="ECO:0000313" key="11">
    <source>
        <dbReference type="Proteomes" id="UP000509458"/>
    </source>
</evidence>
<feature type="chain" id="PRO_5029764662" description="alpha-L-fucosidase" evidence="7">
    <location>
        <begin position="30"/>
        <end position="539"/>
    </location>
</feature>
<dbReference type="GO" id="GO:0016139">
    <property type="term" value="P:glycoside catabolic process"/>
    <property type="evidence" value="ECO:0007669"/>
    <property type="project" value="TreeGrafter"/>
</dbReference>
<evidence type="ECO:0000256" key="7">
    <source>
        <dbReference type="SAM" id="SignalP"/>
    </source>
</evidence>
<evidence type="ECO:0000256" key="3">
    <source>
        <dbReference type="ARBA" id="ARBA00012662"/>
    </source>
</evidence>
<dbReference type="SUPFAM" id="SSF51445">
    <property type="entry name" value="(Trans)glycosidases"/>
    <property type="match status" value="1"/>
</dbReference>
<dbReference type="Gene3D" id="2.60.40.1180">
    <property type="entry name" value="Golgi alpha-mannosidase II"/>
    <property type="match status" value="1"/>
</dbReference>
<evidence type="ECO:0000256" key="2">
    <source>
        <dbReference type="ARBA" id="ARBA00007951"/>
    </source>
</evidence>
<evidence type="ECO:0000256" key="5">
    <source>
        <dbReference type="ARBA" id="ARBA00022801"/>
    </source>
</evidence>
<evidence type="ECO:0000259" key="9">
    <source>
        <dbReference type="Pfam" id="PF16757"/>
    </source>
</evidence>
<evidence type="ECO:0000313" key="10">
    <source>
        <dbReference type="EMBL" id="CAB9493662.1"/>
    </source>
</evidence>
<keyword evidence="6 10" id="KW-0326">Glycosidase</keyword>
<dbReference type="Pfam" id="PF01120">
    <property type="entry name" value="Alpha_L_fucos"/>
    <property type="match status" value="1"/>
</dbReference>
<keyword evidence="4 7" id="KW-0732">Signal</keyword>
<feature type="signal peptide" evidence="7">
    <location>
        <begin position="1"/>
        <end position="29"/>
    </location>
</feature>
<evidence type="ECO:0000256" key="6">
    <source>
        <dbReference type="ARBA" id="ARBA00023295"/>
    </source>
</evidence>
<organism evidence="10 11">
    <name type="scientific">Alteromonas macleodii</name>
    <name type="common">Pseudoalteromonas macleodii</name>
    <dbReference type="NCBI Taxonomy" id="28108"/>
    <lineage>
        <taxon>Bacteria</taxon>
        <taxon>Pseudomonadati</taxon>
        <taxon>Pseudomonadota</taxon>
        <taxon>Gammaproteobacteria</taxon>
        <taxon>Alteromonadales</taxon>
        <taxon>Alteromonadaceae</taxon>
        <taxon>Alteromonas/Salinimonas group</taxon>
        <taxon>Alteromonas</taxon>
    </lineage>
</organism>
<dbReference type="GO" id="GO:0006004">
    <property type="term" value="P:fucose metabolic process"/>
    <property type="evidence" value="ECO:0007669"/>
    <property type="project" value="InterPro"/>
</dbReference>
<feature type="domain" description="Glycoside hydrolase family 29 N-terminal" evidence="8">
    <location>
        <begin position="22"/>
        <end position="410"/>
    </location>
</feature>
<dbReference type="InterPro" id="IPR000933">
    <property type="entry name" value="Glyco_hydro_29"/>
</dbReference>
<dbReference type="GO" id="GO:0005764">
    <property type="term" value="C:lysosome"/>
    <property type="evidence" value="ECO:0007669"/>
    <property type="project" value="TreeGrafter"/>
</dbReference>
<dbReference type="EC" id="3.2.1.51" evidence="3"/>
<dbReference type="InterPro" id="IPR057739">
    <property type="entry name" value="Glyco_hydro_29_N"/>
</dbReference>
<proteinExistence type="inferred from homology"/>
<protein>
    <recommendedName>
        <fullName evidence="3">alpha-L-fucosidase</fullName>
        <ecNumber evidence="3">3.2.1.51</ecNumber>
    </recommendedName>
</protein>
<dbReference type="Gene3D" id="3.20.20.80">
    <property type="entry name" value="Glycosidases"/>
    <property type="match status" value="1"/>
</dbReference>
<dbReference type="Proteomes" id="UP000509458">
    <property type="component" value="Chromosome"/>
</dbReference>
<feature type="domain" description="Alpha-L-fucosidase C-terminal" evidence="9">
    <location>
        <begin position="439"/>
        <end position="519"/>
    </location>
</feature>
<dbReference type="EMBL" id="LR812090">
    <property type="protein sequence ID" value="CAB9493662.1"/>
    <property type="molecule type" value="Genomic_DNA"/>
</dbReference>
<dbReference type="GO" id="GO:0004560">
    <property type="term" value="F:alpha-L-fucosidase activity"/>
    <property type="evidence" value="ECO:0007669"/>
    <property type="project" value="UniProtKB-EC"/>
</dbReference>
<dbReference type="Pfam" id="PF16757">
    <property type="entry name" value="Fucosidase_C"/>
    <property type="match status" value="1"/>
</dbReference>
<dbReference type="RefSeq" id="WP_179983162.1">
    <property type="nucleotide sequence ID" value="NZ_LR812090.1"/>
</dbReference>
<evidence type="ECO:0000256" key="4">
    <source>
        <dbReference type="ARBA" id="ARBA00022729"/>
    </source>
</evidence>
<dbReference type="InterPro" id="IPR013780">
    <property type="entry name" value="Glyco_hydro_b"/>
</dbReference>
<evidence type="ECO:0000256" key="1">
    <source>
        <dbReference type="ARBA" id="ARBA00004071"/>
    </source>
</evidence>
<dbReference type="PIRSF" id="PIRSF001092">
    <property type="entry name" value="Alpha-L-fucosidase"/>
    <property type="match status" value="1"/>
</dbReference>
<dbReference type="AlphaFoldDB" id="A0A6T9Y1S3"/>
<dbReference type="InterPro" id="IPR017853">
    <property type="entry name" value="GH"/>
</dbReference>
<comment type="similarity">
    <text evidence="2">Belongs to the glycosyl hydrolase 29 family.</text>
</comment>
<accession>A0A6T9Y1S3</accession>
<name>A0A6T9Y1S3_ALTMA</name>
<evidence type="ECO:0000259" key="8">
    <source>
        <dbReference type="Pfam" id="PF01120"/>
    </source>
</evidence>
<dbReference type="PANTHER" id="PTHR10030:SF37">
    <property type="entry name" value="ALPHA-L-FUCOSIDASE-RELATED"/>
    <property type="match status" value="1"/>
</dbReference>
<gene>
    <name evidence="10" type="ORF">ALFOR1_30587</name>
</gene>
<dbReference type="InterPro" id="IPR031919">
    <property type="entry name" value="Fucosidase_C"/>
</dbReference>